<keyword evidence="3" id="KW-0677">Repeat</keyword>
<dbReference type="Pfam" id="PF08640">
    <property type="entry name" value="U3_assoc_6"/>
    <property type="match status" value="1"/>
</dbReference>
<accession>A0AAV5WQ76</accession>
<keyword evidence="2" id="KW-0698">rRNA processing</keyword>
<organism evidence="6 7">
    <name type="scientific">Pristionchus fissidentatus</name>
    <dbReference type="NCBI Taxonomy" id="1538716"/>
    <lineage>
        <taxon>Eukaryota</taxon>
        <taxon>Metazoa</taxon>
        <taxon>Ecdysozoa</taxon>
        <taxon>Nematoda</taxon>
        <taxon>Chromadorea</taxon>
        <taxon>Rhabditida</taxon>
        <taxon>Rhabditina</taxon>
        <taxon>Diplogasteromorpha</taxon>
        <taxon>Diplogasteroidea</taxon>
        <taxon>Neodiplogasteridae</taxon>
        <taxon>Pristionchus</taxon>
    </lineage>
</organism>
<dbReference type="PANTHER" id="PTHR23271">
    <property type="entry name" value="HEPATOCELLULAR CARCINOMA-ASSOCIATED ANTIGEN 66"/>
    <property type="match status" value="1"/>
</dbReference>
<keyword evidence="7" id="KW-1185">Reference proteome</keyword>
<dbReference type="GO" id="GO:0032040">
    <property type="term" value="C:small-subunit processome"/>
    <property type="evidence" value="ECO:0007669"/>
    <property type="project" value="TreeGrafter"/>
</dbReference>
<sequence>PNMAEFVEQSLEELVPVFEQRQATQLLSEKEVNLLVKRCCRYDYRLPKSHRKSEHYLNYGEFLSDLLDLLDERRKSIGYNHN</sequence>
<feature type="domain" description="U3 small nucleolar RNA-associated protein 6 N-terminal" evidence="5">
    <location>
        <begin position="11"/>
        <end position="79"/>
    </location>
</feature>
<dbReference type="AlphaFoldDB" id="A0AAV5WQ76"/>
<dbReference type="Proteomes" id="UP001432322">
    <property type="component" value="Unassembled WGS sequence"/>
</dbReference>
<dbReference type="PANTHER" id="PTHR23271:SF1">
    <property type="entry name" value="U3 SMALL NUCLEOLAR RNA-ASSOCIATED PROTEIN 6 HOMOLOG"/>
    <property type="match status" value="1"/>
</dbReference>
<protein>
    <recommendedName>
        <fullName evidence="5">U3 small nucleolar RNA-associated protein 6 N-terminal domain-containing protein</fullName>
    </recommendedName>
</protein>
<dbReference type="InterPro" id="IPR013949">
    <property type="entry name" value="Utp6"/>
</dbReference>
<reference evidence="6" key="1">
    <citation type="submission" date="2023-10" db="EMBL/GenBank/DDBJ databases">
        <title>Genome assembly of Pristionchus species.</title>
        <authorList>
            <person name="Yoshida K."/>
            <person name="Sommer R.J."/>
        </authorList>
    </citation>
    <scope>NUCLEOTIDE SEQUENCE</scope>
    <source>
        <strain evidence="6">RS5133</strain>
    </source>
</reference>
<name>A0AAV5WQ76_9BILA</name>
<keyword evidence="4" id="KW-0539">Nucleus</keyword>
<dbReference type="GO" id="GO:0030515">
    <property type="term" value="F:snoRNA binding"/>
    <property type="evidence" value="ECO:0007669"/>
    <property type="project" value="InterPro"/>
</dbReference>
<dbReference type="GO" id="GO:0034388">
    <property type="term" value="C:Pwp2p-containing subcomplex of 90S preribosome"/>
    <property type="evidence" value="ECO:0007669"/>
    <property type="project" value="TreeGrafter"/>
</dbReference>
<evidence type="ECO:0000256" key="1">
    <source>
        <dbReference type="ARBA" id="ARBA00004604"/>
    </source>
</evidence>
<comment type="caution">
    <text evidence="6">The sequence shown here is derived from an EMBL/GenBank/DDBJ whole genome shotgun (WGS) entry which is preliminary data.</text>
</comment>
<comment type="subcellular location">
    <subcellularLocation>
        <location evidence="1">Nucleus</location>
        <location evidence="1">Nucleolus</location>
    </subcellularLocation>
</comment>
<evidence type="ECO:0000313" key="6">
    <source>
        <dbReference type="EMBL" id="GMT34279.1"/>
    </source>
</evidence>
<gene>
    <name evidence="6" type="ORF">PFISCL1PPCAC_25576</name>
</gene>
<proteinExistence type="predicted"/>
<dbReference type="InterPro" id="IPR055347">
    <property type="entry name" value="UTP6_N"/>
</dbReference>
<evidence type="ECO:0000313" key="7">
    <source>
        <dbReference type="Proteomes" id="UP001432322"/>
    </source>
</evidence>
<evidence type="ECO:0000259" key="5">
    <source>
        <dbReference type="Pfam" id="PF08640"/>
    </source>
</evidence>
<dbReference type="EMBL" id="BTSY01000006">
    <property type="protein sequence ID" value="GMT34279.1"/>
    <property type="molecule type" value="Genomic_DNA"/>
</dbReference>
<evidence type="ECO:0000256" key="2">
    <source>
        <dbReference type="ARBA" id="ARBA00022552"/>
    </source>
</evidence>
<evidence type="ECO:0000256" key="3">
    <source>
        <dbReference type="ARBA" id="ARBA00022737"/>
    </source>
</evidence>
<feature type="non-terminal residue" evidence="6">
    <location>
        <position position="1"/>
    </location>
</feature>
<evidence type="ECO:0000256" key="4">
    <source>
        <dbReference type="ARBA" id="ARBA00023242"/>
    </source>
</evidence>
<dbReference type="GO" id="GO:0000462">
    <property type="term" value="P:maturation of SSU-rRNA from tricistronic rRNA transcript (SSU-rRNA, 5.8S rRNA, LSU-rRNA)"/>
    <property type="evidence" value="ECO:0007669"/>
    <property type="project" value="InterPro"/>
</dbReference>